<dbReference type="EnsemblMetazoa" id="Aqu2.1.38140_001">
    <property type="protein sequence ID" value="Aqu2.1.38140_001"/>
    <property type="gene ID" value="Aqu2.1.38140"/>
</dbReference>
<dbReference type="InterPro" id="IPR001763">
    <property type="entry name" value="Rhodanese-like_dom"/>
</dbReference>
<comment type="similarity">
    <text evidence="1 8">Belongs to the MPI phosphatase family.</text>
</comment>
<keyword evidence="3 8" id="KW-0498">Mitosis</keyword>
<dbReference type="eggNOG" id="KOG3772">
    <property type="taxonomic scope" value="Eukaryota"/>
</dbReference>
<dbReference type="Pfam" id="PF00581">
    <property type="entry name" value="Rhodanese"/>
    <property type="match status" value="1"/>
</dbReference>
<name>A0A1X7VCX1_AMPQE</name>
<evidence type="ECO:0000313" key="12">
    <source>
        <dbReference type="Proteomes" id="UP000007879"/>
    </source>
</evidence>
<evidence type="ECO:0000256" key="2">
    <source>
        <dbReference type="ARBA" id="ARBA00022618"/>
    </source>
</evidence>
<feature type="domain" description="Rhodanese" evidence="10">
    <location>
        <begin position="296"/>
        <end position="408"/>
    </location>
</feature>
<sequence>MSQRLVASMFSPVTFDISPEEGNTVKRTPRRKLCLDDSIHSPTTTDSACSTSCSMNSDSECSTSIDRRHSLATYPGKENVCSGPLSGAKLRPLSFSSLPLSPLSSNRNNVLTSKPLMKHISSPLERMTLASPNSCSSDGYFSDVFDCVGEDPSQEMMPKCFSSLFAAPISSNCDDDRESPVSRRGSMKRSLLETNDERESKKTPLPSPSSFTALQPPSSPPAAHKSLKGVALFRSQSVCVPPPCEDAMFPDSPGSGGVERIGDHTKPYLLPLTQGTVPDQKSISPDTVESLLNGKHDTKYLIVDCRYPYEYEGGHIRGAINIWEKDTLLERFFSTPTHPKSSSESEERNIIVFHCEFSSKRAPEMSRFMRKVDRERNGMEFPKLYYPELYLIEGGYKNFYATHPDLCEPKEYKTMLDTGHKVDLMHFSRRSKSWAGHSNVKGSRLRHRHSVPDIH</sequence>
<dbReference type="Proteomes" id="UP000007879">
    <property type="component" value="Unassembled WGS sequence"/>
</dbReference>
<evidence type="ECO:0000256" key="7">
    <source>
        <dbReference type="ARBA" id="ARBA00051722"/>
    </source>
</evidence>
<dbReference type="InterPro" id="IPR000751">
    <property type="entry name" value="MPI_Phosphatase"/>
</dbReference>
<evidence type="ECO:0000259" key="10">
    <source>
        <dbReference type="PROSITE" id="PS50206"/>
    </source>
</evidence>
<dbReference type="GO" id="GO:0000086">
    <property type="term" value="P:G2/M transition of mitotic cell cycle"/>
    <property type="evidence" value="ECO:0007669"/>
    <property type="project" value="TreeGrafter"/>
</dbReference>
<dbReference type="KEGG" id="aqu:100639979"/>
<dbReference type="EnsemblMetazoa" id="XM_003384670.3">
    <property type="protein sequence ID" value="XP_003384718.1"/>
    <property type="gene ID" value="LOC100639979"/>
</dbReference>
<dbReference type="STRING" id="400682.A0A1X7VCX1"/>
<protein>
    <recommendedName>
        <fullName evidence="8">M-phase inducer phosphatase</fullName>
        <ecNumber evidence="8">3.1.3.48</ecNumber>
    </recommendedName>
</protein>
<keyword evidence="2 8" id="KW-0132">Cell division</keyword>
<dbReference type="FunFam" id="3.40.250.10:FF:000021">
    <property type="entry name" value="M-phase inducer phosphatase cdc-25.2"/>
    <property type="match status" value="1"/>
</dbReference>
<keyword evidence="12" id="KW-1185">Reference proteome</keyword>
<dbReference type="SMART" id="SM00450">
    <property type="entry name" value="RHOD"/>
    <property type="match status" value="1"/>
</dbReference>
<dbReference type="PROSITE" id="PS50206">
    <property type="entry name" value="RHODANESE_3"/>
    <property type="match status" value="1"/>
</dbReference>
<dbReference type="GO" id="GO:0010971">
    <property type="term" value="P:positive regulation of G2/M transition of mitotic cell cycle"/>
    <property type="evidence" value="ECO:0007669"/>
    <property type="project" value="TreeGrafter"/>
</dbReference>
<feature type="region of interest" description="Disordered" evidence="9">
    <location>
        <begin position="172"/>
        <end position="226"/>
    </location>
</feature>
<dbReference type="PRINTS" id="PR00716">
    <property type="entry name" value="MPIPHPHTASE"/>
</dbReference>
<proteinExistence type="inferred from homology"/>
<dbReference type="GO" id="GO:0110032">
    <property type="term" value="P:positive regulation of G2/MI transition of meiotic cell cycle"/>
    <property type="evidence" value="ECO:0007669"/>
    <property type="project" value="TreeGrafter"/>
</dbReference>
<dbReference type="OrthoDB" id="9999371at2759"/>
<reference evidence="12" key="1">
    <citation type="journal article" date="2010" name="Nature">
        <title>The Amphimedon queenslandica genome and the evolution of animal complexity.</title>
        <authorList>
            <person name="Srivastava M."/>
            <person name="Simakov O."/>
            <person name="Chapman J."/>
            <person name="Fahey B."/>
            <person name="Gauthier M.E."/>
            <person name="Mitros T."/>
            <person name="Richards G.S."/>
            <person name="Conaco C."/>
            <person name="Dacre M."/>
            <person name="Hellsten U."/>
            <person name="Larroux C."/>
            <person name="Putnam N.H."/>
            <person name="Stanke M."/>
            <person name="Adamska M."/>
            <person name="Darling A."/>
            <person name="Degnan S.M."/>
            <person name="Oakley T.H."/>
            <person name="Plachetzki D.C."/>
            <person name="Zhai Y."/>
            <person name="Adamski M."/>
            <person name="Calcino A."/>
            <person name="Cummins S.F."/>
            <person name="Goodstein D.M."/>
            <person name="Harris C."/>
            <person name="Jackson D.J."/>
            <person name="Leys S.P."/>
            <person name="Shu S."/>
            <person name="Woodcroft B.J."/>
            <person name="Vervoort M."/>
            <person name="Kosik K.S."/>
            <person name="Manning G."/>
            <person name="Degnan B.M."/>
            <person name="Rokhsar D.S."/>
        </authorList>
    </citation>
    <scope>NUCLEOTIDE SEQUENCE [LARGE SCALE GENOMIC DNA]</scope>
</reference>
<dbReference type="CDD" id="cd01530">
    <property type="entry name" value="Cdc25"/>
    <property type="match status" value="1"/>
</dbReference>
<dbReference type="PANTHER" id="PTHR10828:SF17">
    <property type="entry name" value="PROTEIN-TYROSINE-PHOSPHATASE"/>
    <property type="match status" value="1"/>
</dbReference>
<evidence type="ECO:0000256" key="1">
    <source>
        <dbReference type="ARBA" id="ARBA00011065"/>
    </source>
</evidence>
<keyword evidence="4 8" id="KW-0378">Hydrolase</keyword>
<evidence type="ECO:0000256" key="5">
    <source>
        <dbReference type="ARBA" id="ARBA00022912"/>
    </source>
</evidence>
<evidence type="ECO:0000256" key="3">
    <source>
        <dbReference type="ARBA" id="ARBA00022776"/>
    </source>
</evidence>
<evidence type="ECO:0000256" key="4">
    <source>
        <dbReference type="ARBA" id="ARBA00022801"/>
    </source>
</evidence>
<dbReference type="InterPro" id="IPR036873">
    <property type="entry name" value="Rhodanese-like_dom_sf"/>
</dbReference>
<dbReference type="GO" id="GO:0004725">
    <property type="term" value="F:protein tyrosine phosphatase activity"/>
    <property type="evidence" value="ECO:0007669"/>
    <property type="project" value="UniProtKB-UniRule"/>
</dbReference>
<dbReference type="GO" id="GO:0005634">
    <property type="term" value="C:nucleus"/>
    <property type="evidence" value="ECO:0007669"/>
    <property type="project" value="TreeGrafter"/>
</dbReference>
<dbReference type="InParanoid" id="A0A1X7VCX1"/>
<evidence type="ECO:0000256" key="8">
    <source>
        <dbReference type="RuleBase" id="RU368028"/>
    </source>
</evidence>
<organism evidence="11">
    <name type="scientific">Amphimedon queenslandica</name>
    <name type="common">Sponge</name>
    <dbReference type="NCBI Taxonomy" id="400682"/>
    <lineage>
        <taxon>Eukaryota</taxon>
        <taxon>Metazoa</taxon>
        <taxon>Porifera</taxon>
        <taxon>Demospongiae</taxon>
        <taxon>Heteroscleromorpha</taxon>
        <taxon>Haplosclerida</taxon>
        <taxon>Niphatidae</taxon>
        <taxon>Amphimedon</taxon>
    </lineage>
</organism>
<dbReference type="AlphaFoldDB" id="A0A1X7VCX1"/>
<dbReference type="SUPFAM" id="SSF52821">
    <property type="entry name" value="Rhodanese/Cell cycle control phosphatase"/>
    <property type="match status" value="1"/>
</dbReference>
<feature type="region of interest" description="Disordered" evidence="9">
    <location>
        <begin position="435"/>
        <end position="455"/>
    </location>
</feature>
<reference evidence="11" key="2">
    <citation type="submission" date="2017-05" db="UniProtKB">
        <authorList>
            <consortium name="EnsemblMetazoa"/>
        </authorList>
    </citation>
    <scope>IDENTIFICATION</scope>
</reference>
<evidence type="ECO:0000313" key="11">
    <source>
        <dbReference type="EnsemblMetazoa" id="Aqu2.1.38140_001"/>
    </source>
</evidence>
<comment type="function">
    <text evidence="8">Tyrosine protein phosphatase which functions as a dosage-dependent inducer of mitotic progression.</text>
</comment>
<accession>A0A1X7VCX1</accession>
<gene>
    <name evidence="11" type="primary">100639979</name>
</gene>
<dbReference type="GO" id="GO:0005737">
    <property type="term" value="C:cytoplasm"/>
    <property type="evidence" value="ECO:0007669"/>
    <property type="project" value="TreeGrafter"/>
</dbReference>
<evidence type="ECO:0000256" key="9">
    <source>
        <dbReference type="SAM" id="MobiDB-lite"/>
    </source>
</evidence>
<evidence type="ECO:0000256" key="6">
    <source>
        <dbReference type="ARBA" id="ARBA00023306"/>
    </source>
</evidence>
<dbReference type="GO" id="GO:0051301">
    <property type="term" value="P:cell division"/>
    <property type="evidence" value="ECO:0007669"/>
    <property type="project" value="UniProtKB-UniRule"/>
</dbReference>
<dbReference type="PANTHER" id="PTHR10828">
    <property type="entry name" value="M-PHASE INDUCER PHOSPHATASE DUAL SPECIFICITY PHOSPHATASE CDC25"/>
    <property type="match status" value="1"/>
</dbReference>
<dbReference type="EC" id="3.1.3.48" evidence="8"/>
<keyword evidence="5 8" id="KW-0904">Protein phosphatase</keyword>
<dbReference type="Gene3D" id="3.40.250.10">
    <property type="entry name" value="Rhodanese-like domain"/>
    <property type="match status" value="1"/>
</dbReference>
<keyword evidence="6 8" id="KW-0131">Cell cycle</keyword>
<comment type="catalytic activity">
    <reaction evidence="7 8">
        <text>O-phospho-L-tyrosyl-[protein] + H2O = L-tyrosyl-[protein] + phosphate</text>
        <dbReference type="Rhea" id="RHEA:10684"/>
        <dbReference type="Rhea" id="RHEA-COMP:10136"/>
        <dbReference type="Rhea" id="RHEA-COMP:20101"/>
        <dbReference type="ChEBI" id="CHEBI:15377"/>
        <dbReference type="ChEBI" id="CHEBI:43474"/>
        <dbReference type="ChEBI" id="CHEBI:46858"/>
        <dbReference type="ChEBI" id="CHEBI:61978"/>
        <dbReference type="EC" id="3.1.3.48"/>
    </reaction>
</comment>